<evidence type="ECO:0000256" key="2">
    <source>
        <dbReference type="ARBA" id="ARBA00022679"/>
    </source>
</evidence>
<evidence type="ECO:0000256" key="7">
    <source>
        <dbReference type="ARBA" id="ARBA00047851"/>
    </source>
</evidence>
<protein>
    <recommendedName>
        <fullName evidence="9">Thiamine-phosphate synthase</fullName>
        <shortName evidence="9">TP synthase</shortName>
        <shortName evidence="9">TPS</shortName>
        <ecNumber evidence="9">2.5.1.3</ecNumber>
    </recommendedName>
    <alternativeName>
        <fullName evidence="9">Thiamine-phosphate pyrophosphorylase</fullName>
        <shortName evidence="9">TMP pyrophosphorylase</shortName>
        <shortName evidence="9">TMP-PPase</shortName>
    </alternativeName>
</protein>
<feature type="binding site" evidence="9">
    <location>
        <position position="132"/>
    </location>
    <ligand>
        <name>4-amino-2-methyl-5-(diphosphooxymethyl)pyrimidine</name>
        <dbReference type="ChEBI" id="CHEBI:57841"/>
    </ligand>
</feature>
<comment type="catalytic activity">
    <reaction evidence="8 9 10">
        <text>2-[(2R,5Z)-2-carboxy-4-methylthiazol-5(2H)-ylidene]ethyl phosphate + 4-amino-2-methyl-5-(diphosphooxymethyl)pyrimidine + 2 H(+) = thiamine phosphate + CO2 + diphosphate</text>
        <dbReference type="Rhea" id="RHEA:47844"/>
        <dbReference type="ChEBI" id="CHEBI:15378"/>
        <dbReference type="ChEBI" id="CHEBI:16526"/>
        <dbReference type="ChEBI" id="CHEBI:33019"/>
        <dbReference type="ChEBI" id="CHEBI:37575"/>
        <dbReference type="ChEBI" id="CHEBI:57841"/>
        <dbReference type="ChEBI" id="CHEBI:62899"/>
        <dbReference type="EC" id="2.5.1.3"/>
    </reaction>
</comment>
<feature type="binding site" evidence="9">
    <location>
        <begin position="129"/>
        <end position="131"/>
    </location>
    <ligand>
        <name>2-[(2R,5Z)-2-carboxy-4-methylthiazol-5(2H)-ylidene]ethyl phosphate</name>
        <dbReference type="ChEBI" id="CHEBI:62899"/>
    </ligand>
</feature>
<dbReference type="CDD" id="cd00564">
    <property type="entry name" value="TMP_TenI"/>
    <property type="match status" value="1"/>
</dbReference>
<dbReference type="GO" id="GO:0004789">
    <property type="term" value="F:thiamine-phosphate diphosphorylase activity"/>
    <property type="evidence" value="ECO:0007669"/>
    <property type="project" value="UniProtKB-UniRule"/>
</dbReference>
<comment type="cofactor">
    <cofactor evidence="9">
        <name>Mg(2+)</name>
        <dbReference type="ChEBI" id="CHEBI:18420"/>
    </cofactor>
    <text evidence="9">Binds 1 Mg(2+) ion per subunit.</text>
</comment>
<proteinExistence type="inferred from homology"/>
<dbReference type="PANTHER" id="PTHR20857:SF15">
    <property type="entry name" value="THIAMINE-PHOSPHATE SYNTHASE"/>
    <property type="match status" value="1"/>
</dbReference>
<gene>
    <name evidence="9" type="primary">thiE</name>
    <name evidence="13" type="ORF">SAMN05421818_1206</name>
</gene>
<keyword evidence="2 9" id="KW-0808">Transferase</keyword>
<dbReference type="NCBIfam" id="TIGR00693">
    <property type="entry name" value="thiE"/>
    <property type="match status" value="1"/>
</dbReference>
<evidence type="ECO:0000259" key="12">
    <source>
        <dbReference type="Pfam" id="PF02581"/>
    </source>
</evidence>
<comment type="caution">
    <text evidence="9">Lacks conserved residue(s) required for the propagation of feature annotation.</text>
</comment>
<dbReference type="Gene3D" id="3.20.20.70">
    <property type="entry name" value="Aldolase class I"/>
    <property type="match status" value="1"/>
</dbReference>
<comment type="function">
    <text evidence="9">Condenses 4-methyl-5-(beta-hydroxyethyl)thiazole monophosphate (THZ-P) and 2-methyl-4-amino-5-hydroxymethyl pyrimidine pyrophosphate (HMP-PP) to form thiamine monophosphate (TMP).</text>
</comment>
<comment type="catalytic activity">
    <reaction evidence="7 9 10">
        <text>2-(2-carboxy-4-methylthiazol-5-yl)ethyl phosphate + 4-amino-2-methyl-5-(diphosphooxymethyl)pyrimidine + 2 H(+) = thiamine phosphate + CO2 + diphosphate</text>
        <dbReference type="Rhea" id="RHEA:47848"/>
        <dbReference type="ChEBI" id="CHEBI:15378"/>
        <dbReference type="ChEBI" id="CHEBI:16526"/>
        <dbReference type="ChEBI" id="CHEBI:33019"/>
        <dbReference type="ChEBI" id="CHEBI:37575"/>
        <dbReference type="ChEBI" id="CHEBI:57841"/>
        <dbReference type="ChEBI" id="CHEBI:62890"/>
        <dbReference type="EC" id="2.5.1.3"/>
    </reaction>
</comment>
<reference evidence="14" key="1">
    <citation type="submission" date="2016-10" db="EMBL/GenBank/DDBJ databases">
        <authorList>
            <person name="Varghese N."/>
            <person name="Submissions S."/>
        </authorList>
    </citation>
    <scope>NUCLEOTIDE SEQUENCE [LARGE SCALE GENOMIC DNA]</scope>
    <source>
        <strain evidence="14">DSM 23313</strain>
    </source>
</reference>
<feature type="binding site" evidence="9">
    <location>
        <position position="85"/>
    </location>
    <ligand>
        <name>Mg(2+)</name>
        <dbReference type="ChEBI" id="CHEBI:18420"/>
    </ligand>
</feature>
<keyword evidence="3 9" id="KW-0479">Metal-binding</keyword>
<evidence type="ECO:0000256" key="4">
    <source>
        <dbReference type="ARBA" id="ARBA00022842"/>
    </source>
</evidence>
<dbReference type="Proteomes" id="UP000243588">
    <property type="component" value="Unassembled WGS sequence"/>
</dbReference>
<evidence type="ECO:0000313" key="13">
    <source>
        <dbReference type="EMBL" id="SDH86499.1"/>
    </source>
</evidence>
<evidence type="ECO:0000313" key="14">
    <source>
        <dbReference type="Proteomes" id="UP000243588"/>
    </source>
</evidence>
<evidence type="ECO:0000256" key="6">
    <source>
        <dbReference type="ARBA" id="ARBA00047334"/>
    </source>
</evidence>
<dbReference type="UniPathway" id="UPA00060">
    <property type="reaction ID" value="UER00141"/>
</dbReference>
<evidence type="ECO:0000256" key="1">
    <source>
        <dbReference type="ARBA" id="ARBA00005165"/>
    </source>
</evidence>
<dbReference type="SUPFAM" id="SSF51391">
    <property type="entry name" value="Thiamin phosphate synthase"/>
    <property type="match status" value="1"/>
</dbReference>
<feature type="binding site" evidence="9">
    <location>
        <position position="65"/>
    </location>
    <ligand>
        <name>4-amino-2-methyl-5-(diphosphooxymethyl)pyrimidine</name>
        <dbReference type="ChEBI" id="CHEBI:57841"/>
    </ligand>
</feature>
<dbReference type="InterPro" id="IPR034291">
    <property type="entry name" value="TMP_synthase"/>
</dbReference>
<feature type="domain" description="Thiamine phosphate synthase/TenI" evidence="12">
    <location>
        <begin position="14"/>
        <end position="185"/>
    </location>
</feature>
<accession>A0A1G8FWF8</accession>
<keyword evidence="4 9" id="KW-0460">Magnesium</keyword>
<keyword evidence="14" id="KW-1185">Reference proteome</keyword>
<dbReference type="InterPro" id="IPR036206">
    <property type="entry name" value="ThiamineP_synth_sf"/>
</dbReference>
<dbReference type="GO" id="GO:0009228">
    <property type="term" value="P:thiamine biosynthetic process"/>
    <property type="evidence" value="ECO:0007669"/>
    <property type="project" value="UniProtKB-KW"/>
</dbReference>
<comment type="pathway">
    <text evidence="1 9 11">Cofactor biosynthesis; thiamine diphosphate biosynthesis; thiamine phosphate from 4-amino-2-methyl-5-diphosphomethylpyrimidine and 4-methyl-5-(2-phosphoethyl)-thiazole: step 1/1.</text>
</comment>
<dbReference type="RefSeq" id="WP_090409846.1">
    <property type="nucleotide sequence ID" value="NZ_FNDQ01000020.1"/>
</dbReference>
<sequence>MLSKIQYISHGDSPQEQLYHIEKVLDAGQDWIQYRFKNTLSSIRWSTAEKVKKLCETYKATLIINDHVDLAKAIDADGVHLGLTDLSVVQAKLLLPNKIIGGTANTYEHILQRAYEQCTYIGLGPYRFTTTKAKLSPVLGLEGYQQLLTQMKQDHINIPIIAIGGIEISDIHSIIQSGVHGIALSGLLYNAQDKTEILTQLNDILK</sequence>
<comment type="catalytic activity">
    <reaction evidence="6 9 10">
        <text>4-methyl-5-(2-phosphooxyethyl)-thiazole + 4-amino-2-methyl-5-(diphosphooxymethyl)pyrimidine + H(+) = thiamine phosphate + diphosphate</text>
        <dbReference type="Rhea" id="RHEA:22328"/>
        <dbReference type="ChEBI" id="CHEBI:15378"/>
        <dbReference type="ChEBI" id="CHEBI:33019"/>
        <dbReference type="ChEBI" id="CHEBI:37575"/>
        <dbReference type="ChEBI" id="CHEBI:57841"/>
        <dbReference type="ChEBI" id="CHEBI:58296"/>
        <dbReference type="EC" id="2.5.1.3"/>
    </reaction>
</comment>
<dbReference type="STRING" id="702745.SAMN05421818_1206"/>
<evidence type="ECO:0000256" key="10">
    <source>
        <dbReference type="RuleBase" id="RU003826"/>
    </source>
</evidence>
<dbReference type="EMBL" id="FNDQ01000020">
    <property type="protein sequence ID" value="SDH86499.1"/>
    <property type="molecule type" value="Genomic_DNA"/>
</dbReference>
<dbReference type="HAMAP" id="MF_00097">
    <property type="entry name" value="TMP_synthase"/>
    <property type="match status" value="1"/>
</dbReference>
<feature type="binding site" evidence="9">
    <location>
        <position position="103"/>
    </location>
    <ligand>
        <name>4-amino-2-methyl-5-(diphosphooxymethyl)pyrimidine</name>
        <dbReference type="ChEBI" id="CHEBI:57841"/>
    </ligand>
</feature>
<evidence type="ECO:0000256" key="11">
    <source>
        <dbReference type="RuleBase" id="RU004253"/>
    </source>
</evidence>
<feature type="binding site" evidence="9">
    <location>
        <begin position="33"/>
        <end position="37"/>
    </location>
    <ligand>
        <name>4-amino-2-methyl-5-(diphosphooxymethyl)pyrimidine</name>
        <dbReference type="ChEBI" id="CHEBI:57841"/>
    </ligand>
</feature>
<keyword evidence="5 9" id="KW-0784">Thiamine biosynthesis</keyword>
<evidence type="ECO:0000256" key="3">
    <source>
        <dbReference type="ARBA" id="ARBA00022723"/>
    </source>
</evidence>
<dbReference type="PANTHER" id="PTHR20857">
    <property type="entry name" value="THIAMINE-PHOSPHATE PYROPHOSPHORYLASE"/>
    <property type="match status" value="1"/>
</dbReference>
<dbReference type="GO" id="GO:0009229">
    <property type="term" value="P:thiamine diphosphate biosynthetic process"/>
    <property type="evidence" value="ECO:0007669"/>
    <property type="project" value="UniProtKB-UniRule"/>
</dbReference>
<dbReference type="InterPro" id="IPR022998">
    <property type="entry name" value="ThiamineP_synth_TenI"/>
</dbReference>
<evidence type="ECO:0000256" key="8">
    <source>
        <dbReference type="ARBA" id="ARBA00047883"/>
    </source>
</evidence>
<dbReference type="AlphaFoldDB" id="A0A1G8FWF8"/>
<evidence type="ECO:0000256" key="9">
    <source>
        <dbReference type="HAMAP-Rule" id="MF_00097"/>
    </source>
</evidence>
<name>A0A1G8FWF8_9FLAO</name>
<evidence type="ECO:0000256" key="5">
    <source>
        <dbReference type="ARBA" id="ARBA00022977"/>
    </source>
</evidence>
<comment type="similarity">
    <text evidence="9 10">Belongs to the thiamine-phosphate synthase family.</text>
</comment>
<dbReference type="GO" id="GO:0000287">
    <property type="term" value="F:magnesium ion binding"/>
    <property type="evidence" value="ECO:0007669"/>
    <property type="project" value="UniProtKB-UniRule"/>
</dbReference>
<feature type="binding site" evidence="9">
    <location>
        <position position="66"/>
    </location>
    <ligand>
        <name>Mg(2+)</name>
        <dbReference type="ChEBI" id="CHEBI:18420"/>
    </ligand>
</feature>
<dbReference type="GO" id="GO:0005737">
    <property type="term" value="C:cytoplasm"/>
    <property type="evidence" value="ECO:0007669"/>
    <property type="project" value="TreeGrafter"/>
</dbReference>
<feature type="binding site" evidence="9">
    <location>
        <position position="165"/>
    </location>
    <ligand>
        <name>2-[(2R,5Z)-2-carboxy-4-methylthiazol-5(2H)-ylidene]ethyl phosphate</name>
        <dbReference type="ChEBI" id="CHEBI:62899"/>
    </ligand>
</feature>
<organism evidence="13 14">
    <name type="scientific">Myroides phaeus</name>
    <dbReference type="NCBI Taxonomy" id="702745"/>
    <lineage>
        <taxon>Bacteria</taxon>
        <taxon>Pseudomonadati</taxon>
        <taxon>Bacteroidota</taxon>
        <taxon>Flavobacteriia</taxon>
        <taxon>Flavobacteriales</taxon>
        <taxon>Flavobacteriaceae</taxon>
        <taxon>Myroides</taxon>
    </lineage>
</organism>
<dbReference type="Pfam" id="PF02581">
    <property type="entry name" value="TMP-TENI"/>
    <property type="match status" value="1"/>
</dbReference>
<dbReference type="InterPro" id="IPR013785">
    <property type="entry name" value="Aldolase_TIM"/>
</dbReference>
<dbReference type="EC" id="2.5.1.3" evidence="9"/>